<dbReference type="EMBL" id="CP122566">
    <property type="protein sequence ID" value="WGH93417.1"/>
    <property type="molecule type" value="Genomic_DNA"/>
</dbReference>
<reference evidence="1 2" key="1">
    <citation type="submission" date="2023-03" db="EMBL/GenBank/DDBJ databases">
        <title>Complete genome sequences of several Auritidibacter ignavus strains isolated from ear infections.</title>
        <authorList>
            <person name="Baehr T."/>
            <person name="Baumhoegger A.M."/>
        </authorList>
    </citation>
    <scope>NUCLEOTIDE SEQUENCE [LARGE SCALE GENOMIC DNA]</scope>
    <source>
        <strain evidence="1 2">BABAE-6</strain>
    </source>
</reference>
<evidence type="ECO:0000313" key="2">
    <source>
        <dbReference type="Proteomes" id="UP001224674"/>
    </source>
</evidence>
<dbReference type="RefSeq" id="WP_279674926.1">
    <property type="nucleotide sequence ID" value="NZ_CP122566.1"/>
</dbReference>
<organism evidence="1 2">
    <name type="scientific">Auritidibacter ignavus</name>
    <dbReference type="NCBI Taxonomy" id="678932"/>
    <lineage>
        <taxon>Bacteria</taxon>
        <taxon>Bacillati</taxon>
        <taxon>Actinomycetota</taxon>
        <taxon>Actinomycetes</taxon>
        <taxon>Micrococcales</taxon>
        <taxon>Micrococcaceae</taxon>
        <taxon>Auritidibacter</taxon>
    </lineage>
</organism>
<dbReference type="Proteomes" id="UP001224674">
    <property type="component" value="Chromosome"/>
</dbReference>
<evidence type="ECO:0000313" key="1">
    <source>
        <dbReference type="EMBL" id="WGH93417.1"/>
    </source>
</evidence>
<protein>
    <submittedName>
        <fullName evidence="1">Uncharacterized protein</fullName>
    </submittedName>
</protein>
<dbReference type="AlphaFoldDB" id="A0AAJ6DD23"/>
<accession>A0AAJ6DD23</accession>
<keyword evidence="2" id="KW-1185">Reference proteome</keyword>
<name>A0AAJ6DD23_9MICC</name>
<gene>
    <name evidence="1" type="ORF">QDX21_00935</name>
</gene>
<sequence length="160" mass="17775">MMAHLKQGSSSSAALKQRLRLLFEATIFNYGDYNLIYAHPVATGPAFVIGYRRQPLEMVLLPVVTEEVEAFGVHTEADREDILTIDLSNVAMVSDSGAGYGVTTVTGHRAHFDVIGDPEVPLGAGHSVALEQFDDSEDFHEFMTELMDQLDELYKRKQDQ</sequence>
<proteinExistence type="predicted"/>